<feature type="compositionally biased region" description="Basic residues" evidence="2">
    <location>
        <begin position="345"/>
        <end position="359"/>
    </location>
</feature>
<evidence type="ECO:0000256" key="1">
    <source>
        <dbReference type="ARBA" id="ARBA00023172"/>
    </source>
</evidence>
<feature type="region of interest" description="Disordered" evidence="2">
    <location>
        <begin position="410"/>
        <end position="435"/>
    </location>
</feature>
<dbReference type="InterPro" id="IPR011010">
    <property type="entry name" value="DNA_brk_join_enz"/>
</dbReference>
<accession>A0A9P1BPK8</accession>
<dbReference type="GO" id="GO:0006310">
    <property type="term" value="P:DNA recombination"/>
    <property type="evidence" value="ECO:0007669"/>
    <property type="project" value="UniProtKB-KW"/>
</dbReference>
<sequence>MAQLISTDELENLESVDDLRDWVSLLDAAWEAVNTMLGTAPHLRVLAFMPSAAIREAVTAARVPVPAAGVAGEPDYVAATTRALTAVECTQVGLMFQLAQLKLGRPASDPLTPPLPPAPAGGGAPPNLPGVHPQPPVGGATRKVKNNQILDQTDEAEIPELGQADIDLHFKALERIKGGPVRPEAEPSPDQISAMKVRVLQLDMAPYADFGLFVSHQRRFLKTLKFLNHLLQPDGTFRAVEVPGPPSYDDWESSWQVFANTLLTLEVGTGPDALPVASLSALDEYKDAFRDLVRNYGESWHLCVTAEDRCRGEHFARLRRKLEEQYQKGLAPSYDPHRTKDAQSKKPRPSQKERLKRQLAKFSHEPPVGHQPRRGQQEAAAGNPKPPLSEQEEGYFRTGRYLNKLVRDELDHRHRDESQATGELSAKERKDQEDEACIGGMRNPRKAVAKLPRWQTWGEKAAQAIDRTISEDPRVLELAQEMAQGMSKEQVAKAQALLERLGAKSAAEIAQITNTTDWMEVGVTKWRWRLMKAVGEATAGPDPDVPEWFGKGTPLGINEPITSRGIYPLAPPTKAQMESAEYLAQLGSHAEVDRNYASFHQHIQESAEELDRLLTEGHIERIGSWTDVKSRWPDARATKLATLVKARPDGSVKTRFIADMLRSEVNGLSQAGERIVLPRGCDLVRDILDLQELGPGSLELFTADVSDAFLNLPVMESERGYTIIKLSDGTYASYRGVPFGLASAPLLWGQAAAWIARATQAIHDPRLFRLQLYVDDPIAVVKGIGRRIKWIGATFSIITGGVQVSIDEERIQKLLVTVSEALQSDGLVKGVRNLAGELSWVAGIIPTIRPFVNMLWAAVYGMDKQQEAVKTCKSKARLRPDGSVFAKTIRLPLTWMKQFLLGHHGGLQRTRLLTDRWTRPQWVIRTDASTTGLGGILLDAYNRPVVWLASPIPQWALEALGIVAGEPGLMTVYELLALLISMHIWKRYLRRCRIGILVQLDNEAAIRIAVKMASPHPKANRLAAEIALLLEETGAETVSGQHWRNEINIEADALSRLTEGKEIPLRLRPLPREPVPTVSIFKLAVGLTAAAAAIAAKSRILRPGGSRHRQGGAEQAAPSRQEGTKCRNKLPTESSCGRTHLPARDTGRANKHAYGPGEMDENENVAAPAGVWNISTLSSLQGWRKYVHRHGESGEGTGACKKEPAEDSCKETPPAGTGGGQDGSPPDQHGKDGPAGQKPREQESVPLNMAPACCGCVKNGIRYVQVLRRLRIAKRGRGPAKGKAPIPIPHLGQWDFRPLMTGIWFLLRISELKALNVADVKVRWGPRQRWQLALEVASSKTDQQGQGATVARDCVCPSERQSEYCPVHLLWEHSLARKERLRTTGVVNGSAPLFTDEMGHRITEARIQAAVERVAAAAGEPLETQGSPRFGTHSLRVTGALWAFQSGVSEETVRALGRWSSTSAMLVYLRDTPLVRAAGRLGGDGRLHRGRTHRKPDEHELQAGDRDGGRKARAGHGRGQSPLRAVADRQAWADWDPPPTDADAGTAEHLDNPARPERSLPPEANYATGASEQRDRPPSRGKDAKKGREDSSVNDRCRPRSTGIEKVILLCCPWVDGRGQQL</sequence>
<dbReference type="Proteomes" id="UP001152797">
    <property type="component" value="Unassembled WGS sequence"/>
</dbReference>
<feature type="compositionally biased region" description="Basic and acidic residues" evidence="2">
    <location>
        <begin position="1546"/>
        <end position="1560"/>
    </location>
</feature>
<feature type="compositionally biased region" description="Basic and acidic residues" evidence="2">
    <location>
        <begin position="335"/>
        <end position="344"/>
    </location>
</feature>
<dbReference type="InterPro" id="IPR043502">
    <property type="entry name" value="DNA/RNA_pol_sf"/>
</dbReference>
<dbReference type="OrthoDB" id="8028230at2759"/>
<feature type="non-terminal residue" evidence="3">
    <location>
        <position position="1622"/>
    </location>
</feature>
<organism evidence="3">
    <name type="scientific">Cladocopium goreaui</name>
    <dbReference type="NCBI Taxonomy" id="2562237"/>
    <lineage>
        <taxon>Eukaryota</taxon>
        <taxon>Sar</taxon>
        <taxon>Alveolata</taxon>
        <taxon>Dinophyceae</taxon>
        <taxon>Suessiales</taxon>
        <taxon>Symbiodiniaceae</taxon>
        <taxon>Cladocopium</taxon>
    </lineage>
</organism>
<evidence type="ECO:0008006" key="6">
    <source>
        <dbReference type="Google" id="ProtNLM"/>
    </source>
</evidence>
<feature type="compositionally biased region" description="Basic and acidic residues" evidence="2">
    <location>
        <begin position="1572"/>
        <end position="1598"/>
    </location>
</feature>
<evidence type="ECO:0000313" key="5">
    <source>
        <dbReference type="Proteomes" id="UP001152797"/>
    </source>
</evidence>
<keyword evidence="1" id="KW-0233">DNA recombination</keyword>
<feature type="region of interest" description="Disordered" evidence="2">
    <location>
        <begin position="107"/>
        <end position="130"/>
    </location>
</feature>
<proteinExistence type="predicted"/>
<reference evidence="4 5" key="2">
    <citation type="submission" date="2024-05" db="EMBL/GenBank/DDBJ databases">
        <authorList>
            <person name="Chen Y."/>
            <person name="Shah S."/>
            <person name="Dougan E. K."/>
            <person name="Thang M."/>
            <person name="Chan C."/>
        </authorList>
    </citation>
    <scope>NUCLEOTIDE SEQUENCE [LARGE SCALE GENOMIC DNA]</scope>
</reference>
<feature type="compositionally biased region" description="Basic and acidic residues" evidence="2">
    <location>
        <begin position="1200"/>
        <end position="1210"/>
    </location>
</feature>
<feature type="compositionally biased region" description="Basic and acidic residues" evidence="2">
    <location>
        <begin position="1228"/>
        <end position="1242"/>
    </location>
</feature>
<dbReference type="PANTHER" id="PTHR33050:SF8">
    <property type="entry name" value="REVERSE TRANSCRIPTASE DOMAIN-CONTAINING PROTEIN"/>
    <property type="match status" value="1"/>
</dbReference>
<dbReference type="EMBL" id="CAMXCT020000297">
    <property type="protein sequence ID" value="CAL1130175.1"/>
    <property type="molecule type" value="Genomic_DNA"/>
</dbReference>
<dbReference type="SUPFAM" id="SSF56349">
    <property type="entry name" value="DNA breaking-rejoining enzymes"/>
    <property type="match status" value="1"/>
</dbReference>
<evidence type="ECO:0000313" key="4">
    <source>
        <dbReference type="EMBL" id="CAL4764112.1"/>
    </source>
</evidence>
<feature type="region of interest" description="Disordered" evidence="2">
    <location>
        <begin position="1191"/>
        <end position="1242"/>
    </location>
</feature>
<evidence type="ECO:0000313" key="3">
    <source>
        <dbReference type="EMBL" id="CAI3976800.1"/>
    </source>
</evidence>
<feature type="region of interest" description="Disordered" evidence="2">
    <location>
        <begin position="327"/>
        <end position="396"/>
    </location>
</feature>
<keyword evidence="5" id="KW-1185">Reference proteome</keyword>
<feature type="region of interest" description="Disordered" evidence="2">
    <location>
        <begin position="1102"/>
        <end position="1162"/>
    </location>
</feature>
<dbReference type="SUPFAM" id="SSF56672">
    <property type="entry name" value="DNA/RNA polymerases"/>
    <property type="match status" value="1"/>
</dbReference>
<reference evidence="3" key="1">
    <citation type="submission" date="2022-10" db="EMBL/GenBank/DDBJ databases">
        <authorList>
            <person name="Chen Y."/>
            <person name="Dougan E. K."/>
            <person name="Chan C."/>
            <person name="Rhodes N."/>
            <person name="Thang M."/>
        </authorList>
    </citation>
    <scope>NUCLEOTIDE SEQUENCE</scope>
</reference>
<dbReference type="InterPro" id="IPR052055">
    <property type="entry name" value="Hepadnavirus_pol/RT"/>
</dbReference>
<evidence type="ECO:0000256" key="2">
    <source>
        <dbReference type="SAM" id="MobiDB-lite"/>
    </source>
</evidence>
<dbReference type="InterPro" id="IPR013762">
    <property type="entry name" value="Integrase-like_cat_sf"/>
</dbReference>
<feature type="compositionally biased region" description="Basic and acidic residues" evidence="2">
    <location>
        <begin position="1495"/>
        <end position="1510"/>
    </location>
</feature>
<dbReference type="GO" id="GO:0015074">
    <property type="term" value="P:DNA integration"/>
    <property type="evidence" value="ECO:0007669"/>
    <property type="project" value="InterPro"/>
</dbReference>
<protein>
    <recommendedName>
        <fullName evidence="6">Reverse transcriptase domain-containing protein</fullName>
    </recommendedName>
</protein>
<dbReference type="EMBL" id="CAMXCT010000297">
    <property type="protein sequence ID" value="CAI3976800.1"/>
    <property type="molecule type" value="Genomic_DNA"/>
</dbReference>
<dbReference type="GO" id="GO:0003677">
    <property type="term" value="F:DNA binding"/>
    <property type="evidence" value="ECO:0007669"/>
    <property type="project" value="InterPro"/>
</dbReference>
<feature type="region of interest" description="Disordered" evidence="2">
    <location>
        <begin position="1478"/>
        <end position="1599"/>
    </location>
</feature>
<name>A0A9P1BPK8_9DINO</name>
<dbReference type="Gene3D" id="1.10.443.10">
    <property type="entry name" value="Intergrase catalytic core"/>
    <property type="match status" value="1"/>
</dbReference>
<gene>
    <name evidence="3" type="ORF">C1SCF055_LOCUS4993</name>
</gene>
<dbReference type="PANTHER" id="PTHR33050">
    <property type="entry name" value="REVERSE TRANSCRIPTASE DOMAIN-CONTAINING PROTEIN"/>
    <property type="match status" value="1"/>
</dbReference>
<comment type="caution">
    <text evidence="3">The sequence shown here is derived from an EMBL/GenBank/DDBJ whole genome shotgun (WGS) entry which is preliminary data.</text>
</comment>
<dbReference type="EMBL" id="CAMXCT030000297">
    <property type="protein sequence ID" value="CAL4764112.1"/>
    <property type="molecule type" value="Genomic_DNA"/>
</dbReference>